<dbReference type="InterPro" id="IPR014710">
    <property type="entry name" value="RmlC-like_jellyroll"/>
</dbReference>
<comment type="caution">
    <text evidence="2">The sequence shown here is derived from an EMBL/GenBank/DDBJ whole genome shotgun (WGS) entry which is preliminary data.</text>
</comment>
<dbReference type="EMBL" id="SNYC01000003">
    <property type="protein sequence ID" value="TDQ11919.1"/>
    <property type="molecule type" value="Genomic_DNA"/>
</dbReference>
<feature type="domain" description="Cupin type-2" evidence="1">
    <location>
        <begin position="161"/>
        <end position="218"/>
    </location>
</feature>
<evidence type="ECO:0000259" key="1">
    <source>
        <dbReference type="Pfam" id="PF07883"/>
    </source>
</evidence>
<dbReference type="AlphaFoldDB" id="A0A4R6T1H2"/>
<dbReference type="CDD" id="cd02208">
    <property type="entry name" value="cupin_RmlC-like"/>
    <property type="match status" value="1"/>
</dbReference>
<dbReference type="Pfam" id="PF07883">
    <property type="entry name" value="Cupin_2"/>
    <property type="match status" value="1"/>
</dbReference>
<evidence type="ECO:0000313" key="2">
    <source>
        <dbReference type="EMBL" id="TDQ11919.1"/>
    </source>
</evidence>
<dbReference type="InterPro" id="IPR011051">
    <property type="entry name" value="RmlC_Cupin_sf"/>
</dbReference>
<accession>A0A4R6T1H2</accession>
<dbReference type="Gene3D" id="2.60.120.10">
    <property type="entry name" value="Jelly Rolls"/>
    <property type="match status" value="1"/>
</dbReference>
<proteinExistence type="predicted"/>
<keyword evidence="3" id="KW-1185">Reference proteome</keyword>
<gene>
    <name evidence="2" type="ORF">ATK78_1049</name>
</gene>
<dbReference type="RefSeq" id="WP_133574953.1">
    <property type="nucleotide sequence ID" value="NZ_SNYC01000003.1"/>
</dbReference>
<sequence length="224" mass="25974">MENWDDFVSSEMLNLYISGELSRDEAITIEQIAAVHEGLREEIRSIIHALFEYSKSKGKSLYPRVQHSIRTITDFLDAVEEKYNEEWEKEPSRKGGLATILKMLNPVPEINENSRSEDFAIWANNADLAPDKPYKNIFIREIDKNARMTSYLIWVKNNTFPEVHDNEREKFFILEGTCTVDINDGEETYDLVPGQYFNVPLHKKHTVIVTSAIPCKAILQHIER</sequence>
<dbReference type="GO" id="GO:0016853">
    <property type="term" value="F:isomerase activity"/>
    <property type="evidence" value="ECO:0007669"/>
    <property type="project" value="UniProtKB-KW"/>
</dbReference>
<reference evidence="2 3" key="1">
    <citation type="submission" date="2019-03" db="EMBL/GenBank/DDBJ databases">
        <title>Genomic Encyclopedia of Archaeal and Bacterial Type Strains, Phase II (KMG-II): from individual species to whole genera.</title>
        <authorList>
            <person name="Goeker M."/>
        </authorList>
    </citation>
    <scope>NUCLEOTIDE SEQUENCE [LARGE SCALE GENOMIC DNA]</scope>
    <source>
        <strain evidence="2 3">DSM 19035</strain>
    </source>
</reference>
<dbReference type="InterPro" id="IPR013096">
    <property type="entry name" value="Cupin_2"/>
</dbReference>
<dbReference type="Proteomes" id="UP000295620">
    <property type="component" value="Unassembled WGS sequence"/>
</dbReference>
<protein>
    <submittedName>
        <fullName evidence="2">Mannose-6-phosphate isomerase-like protein (Cupin superfamily)</fullName>
    </submittedName>
</protein>
<keyword evidence="2" id="KW-0413">Isomerase</keyword>
<dbReference type="SUPFAM" id="SSF51182">
    <property type="entry name" value="RmlC-like cupins"/>
    <property type="match status" value="1"/>
</dbReference>
<organism evidence="2 3">
    <name type="scientific">Pedobacter metabolipauper</name>
    <dbReference type="NCBI Taxonomy" id="425513"/>
    <lineage>
        <taxon>Bacteria</taxon>
        <taxon>Pseudomonadati</taxon>
        <taxon>Bacteroidota</taxon>
        <taxon>Sphingobacteriia</taxon>
        <taxon>Sphingobacteriales</taxon>
        <taxon>Sphingobacteriaceae</taxon>
        <taxon>Pedobacter</taxon>
    </lineage>
</organism>
<dbReference type="OrthoDB" id="3395710at2"/>
<name>A0A4R6T1H2_9SPHI</name>
<evidence type="ECO:0000313" key="3">
    <source>
        <dbReference type="Proteomes" id="UP000295620"/>
    </source>
</evidence>